<evidence type="ECO:0008006" key="3">
    <source>
        <dbReference type="Google" id="ProtNLM"/>
    </source>
</evidence>
<organism evidence="2">
    <name type="scientific">marine metagenome</name>
    <dbReference type="NCBI Taxonomy" id="408172"/>
    <lineage>
        <taxon>unclassified sequences</taxon>
        <taxon>metagenomes</taxon>
        <taxon>ecological metagenomes</taxon>
    </lineage>
</organism>
<dbReference type="EMBL" id="UINC01072685">
    <property type="protein sequence ID" value="SVC08499.1"/>
    <property type="molecule type" value="Genomic_DNA"/>
</dbReference>
<protein>
    <recommendedName>
        <fullName evidence="3">Outer membrane protein beta-barrel domain-containing protein</fullName>
    </recommendedName>
</protein>
<feature type="region of interest" description="Disordered" evidence="1">
    <location>
        <begin position="55"/>
        <end position="94"/>
    </location>
</feature>
<feature type="non-terminal residue" evidence="2">
    <location>
        <position position="248"/>
    </location>
</feature>
<accession>A0A382JA52</accession>
<reference evidence="2" key="1">
    <citation type="submission" date="2018-05" db="EMBL/GenBank/DDBJ databases">
        <authorList>
            <person name="Lanie J.A."/>
            <person name="Ng W.-L."/>
            <person name="Kazmierczak K.M."/>
            <person name="Andrzejewski T.M."/>
            <person name="Davidsen T.M."/>
            <person name="Wayne K.J."/>
            <person name="Tettelin H."/>
            <person name="Glass J.I."/>
            <person name="Rusch D."/>
            <person name="Podicherti R."/>
            <person name="Tsui H.-C.T."/>
            <person name="Winkler M.E."/>
        </authorList>
    </citation>
    <scope>NUCLEOTIDE SEQUENCE</scope>
</reference>
<gene>
    <name evidence="2" type="ORF">METZ01_LOCUS261353</name>
</gene>
<evidence type="ECO:0000256" key="1">
    <source>
        <dbReference type="SAM" id="MobiDB-lite"/>
    </source>
</evidence>
<sequence>MLKSNHCSSRRRLPLHLIWAFLTLLILAPASNLYAQDLDEEEDLQEFFGDDEEFFEDEEEYLEDEEFGDEDEEFADEEEDEEEAEDDAELTDEEAGAELADQADRLGYTIDITASSPRYVNEELLKWNSSVNARVSIEFPLLMQFLGAKFRFGAELGNFGFEDAMPPQKATLKGITAMGMLAFPAGPGKVKVGAGLVGKAFGVMAEATYGLRIGPMDVRAGARTTEVIGAKTNENMPIRAAWWDGLLS</sequence>
<dbReference type="AlphaFoldDB" id="A0A382JA52"/>
<proteinExistence type="predicted"/>
<name>A0A382JA52_9ZZZZ</name>
<evidence type="ECO:0000313" key="2">
    <source>
        <dbReference type="EMBL" id="SVC08499.1"/>
    </source>
</evidence>